<name>V4TB87_9HYPH</name>
<keyword evidence="5" id="KW-0717">Septation</keyword>
<keyword evidence="10" id="KW-0175">Coiled coil</keyword>
<keyword evidence="3" id="KW-0963">Cytoplasm</keyword>
<keyword evidence="6" id="KW-0131">Cell cycle</keyword>
<reference evidence="11 12" key="1">
    <citation type="journal article" date="2014" name="Genome Announc.">
        <title>Draft Genome Sequence of Lutibaculum baratangense Strain AMV1T, Isolated from a Mud Volcano in Andamans, India.</title>
        <authorList>
            <person name="Singh A."/>
            <person name="Sreenivas A."/>
            <person name="Sathyanarayana Reddy G."/>
            <person name="Pinnaka A.K."/>
            <person name="Shivaji S."/>
        </authorList>
    </citation>
    <scope>NUCLEOTIDE SEQUENCE [LARGE SCALE GENOMIC DNA]</scope>
    <source>
        <strain evidence="11 12">AMV1</strain>
    </source>
</reference>
<evidence type="ECO:0000256" key="10">
    <source>
        <dbReference type="SAM" id="Coils"/>
    </source>
</evidence>
<comment type="subcellular location">
    <subcellularLocation>
        <location evidence="1">Cytoplasm</location>
    </subcellularLocation>
</comment>
<organism evidence="11 12">
    <name type="scientific">Lutibaculum baratangense AMV1</name>
    <dbReference type="NCBI Taxonomy" id="631454"/>
    <lineage>
        <taxon>Bacteria</taxon>
        <taxon>Pseudomonadati</taxon>
        <taxon>Pseudomonadota</taxon>
        <taxon>Alphaproteobacteria</taxon>
        <taxon>Hyphomicrobiales</taxon>
        <taxon>Tepidamorphaceae</taxon>
        <taxon>Lutibaculum</taxon>
    </lineage>
</organism>
<evidence type="ECO:0000256" key="7">
    <source>
        <dbReference type="ARBA" id="ARBA00024910"/>
    </source>
</evidence>
<dbReference type="SUPFAM" id="SSF102829">
    <property type="entry name" value="Cell division protein ZapA-like"/>
    <property type="match status" value="1"/>
</dbReference>
<dbReference type="GO" id="GO:0000921">
    <property type="term" value="P:septin ring assembly"/>
    <property type="evidence" value="ECO:0007669"/>
    <property type="project" value="TreeGrafter"/>
</dbReference>
<proteinExistence type="predicted"/>
<keyword evidence="12" id="KW-1185">Reference proteome</keyword>
<evidence type="ECO:0000313" key="11">
    <source>
        <dbReference type="EMBL" id="ESR23668.1"/>
    </source>
</evidence>
<dbReference type="RefSeq" id="WP_023433021.1">
    <property type="nucleotide sequence ID" value="NZ_AWXZ01000038.1"/>
</dbReference>
<dbReference type="GO" id="GO:0030428">
    <property type="term" value="C:cell septum"/>
    <property type="evidence" value="ECO:0007669"/>
    <property type="project" value="TreeGrafter"/>
</dbReference>
<keyword evidence="4" id="KW-0132">Cell division</keyword>
<sequence>MPQVNVTIAGRSYRMGCDEGQEEALVALAEGLDARLDQFRRQFGEIGDMRLMIMTALALADELDEVKRRLAAAERETLRLEAGNDEAVRRAEELEGRYSAVIEAAATRVERLTRALSTGEMER</sequence>
<dbReference type="STRING" id="631454.N177_2898"/>
<dbReference type="Gene3D" id="3.30.160.880">
    <property type="entry name" value="Cell division protein ZapA protomer, N-terminal domain"/>
    <property type="match status" value="1"/>
</dbReference>
<evidence type="ECO:0000256" key="8">
    <source>
        <dbReference type="ARBA" id="ARBA00026068"/>
    </source>
</evidence>
<dbReference type="Proteomes" id="UP000017819">
    <property type="component" value="Unassembled WGS sequence"/>
</dbReference>
<dbReference type="OrthoDB" id="9797575at2"/>
<evidence type="ECO:0000256" key="6">
    <source>
        <dbReference type="ARBA" id="ARBA00023306"/>
    </source>
</evidence>
<dbReference type="GO" id="GO:0032153">
    <property type="term" value="C:cell division site"/>
    <property type="evidence" value="ECO:0007669"/>
    <property type="project" value="TreeGrafter"/>
</dbReference>
<evidence type="ECO:0000256" key="3">
    <source>
        <dbReference type="ARBA" id="ARBA00022490"/>
    </source>
</evidence>
<dbReference type="PANTHER" id="PTHR34981">
    <property type="entry name" value="CELL DIVISION PROTEIN ZAPA"/>
    <property type="match status" value="1"/>
</dbReference>
<dbReference type="Pfam" id="PF05164">
    <property type="entry name" value="ZapA"/>
    <property type="match status" value="1"/>
</dbReference>
<evidence type="ECO:0000313" key="12">
    <source>
        <dbReference type="Proteomes" id="UP000017819"/>
    </source>
</evidence>
<dbReference type="AlphaFoldDB" id="V4TB87"/>
<dbReference type="InterPro" id="IPR007838">
    <property type="entry name" value="Cell_div_ZapA-like"/>
</dbReference>
<accession>V4TB87</accession>
<evidence type="ECO:0000256" key="4">
    <source>
        <dbReference type="ARBA" id="ARBA00022618"/>
    </source>
</evidence>
<dbReference type="InterPro" id="IPR036192">
    <property type="entry name" value="Cell_div_ZapA-like_sf"/>
</dbReference>
<dbReference type="GO" id="GO:0000917">
    <property type="term" value="P:division septum assembly"/>
    <property type="evidence" value="ECO:0007669"/>
    <property type="project" value="UniProtKB-KW"/>
</dbReference>
<dbReference type="EMBL" id="AWXZ01000038">
    <property type="protein sequence ID" value="ESR23668.1"/>
    <property type="molecule type" value="Genomic_DNA"/>
</dbReference>
<feature type="coiled-coil region" evidence="10">
    <location>
        <begin position="56"/>
        <end position="104"/>
    </location>
</feature>
<evidence type="ECO:0000256" key="9">
    <source>
        <dbReference type="ARBA" id="ARBA00033158"/>
    </source>
</evidence>
<evidence type="ECO:0000256" key="5">
    <source>
        <dbReference type="ARBA" id="ARBA00023210"/>
    </source>
</evidence>
<comment type="caution">
    <text evidence="11">The sequence shown here is derived from an EMBL/GenBank/DDBJ whole genome shotgun (WGS) entry which is preliminary data.</text>
</comment>
<gene>
    <name evidence="11" type="ORF">N177_2898</name>
</gene>
<dbReference type="GO" id="GO:0043093">
    <property type="term" value="P:FtsZ-dependent cytokinesis"/>
    <property type="evidence" value="ECO:0007669"/>
    <property type="project" value="TreeGrafter"/>
</dbReference>
<protein>
    <recommendedName>
        <fullName evidence="2">Cell division protein ZapA</fullName>
    </recommendedName>
    <alternativeName>
        <fullName evidence="9">Z ring-associated protein ZapA</fullName>
    </alternativeName>
</protein>
<comment type="subunit">
    <text evidence="8">Homodimer. Interacts with FtsZ.</text>
</comment>
<dbReference type="eggNOG" id="COG3027">
    <property type="taxonomic scope" value="Bacteria"/>
</dbReference>
<dbReference type="GO" id="GO:0005829">
    <property type="term" value="C:cytosol"/>
    <property type="evidence" value="ECO:0007669"/>
    <property type="project" value="TreeGrafter"/>
</dbReference>
<evidence type="ECO:0000256" key="2">
    <source>
        <dbReference type="ARBA" id="ARBA00015195"/>
    </source>
</evidence>
<dbReference type="PANTHER" id="PTHR34981:SF1">
    <property type="entry name" value="CELL DIVISION PROTEIN ZAPA"/>
    <property type="match status" value="1"/>
</dbReference>
<dbReference type="InterPro" id="IPR042233">
    <property type="entry name" value="Cell_div_ZapA_N"/>
</dbReference>
<comment type="function">
    <text evidence="7">Activator of cell division through the inhibition of FtsZ GTPase activity, therefore promoting FtsZ assembly into bundles of protofilaments necessary for the formation of the division Z ring. It is recruited early at mid-cell but it is not essential for cell division.</text>
</comment>
<evidence type="ECO:0000256" key="1">
    <source>
        <dbReference type="ARBA" id="ARBA00004496"/>
    </source>
</evidence>